<comment type="caution">
    <text evidence="2">The sequence shown here is derived from an EMBL/GenBank/DDBJ whole genome shotgun (WGS) entry which is preliminary data.</text>
</comment>
<dbReference type="HOGENOM" id="CLU_3214387_0_0_9"/>
<organism evidence="2 3">
    <name type="scientific">Enterocloster bolteae (strain ATCC BAA-613 / DSM 15670 / CCUG 46953 / JCM 12243 / WAL 16351)</name>
    <name type="common">Clostridium bolteae</name>
    <dbReference type="NCBI Taxonomy" id="411902"/>
    <lineage>
        <taxon>Bacteria</taxon>
        <taxon>Bacillati</taxon>
        <taxon>Bacillota</taxon>
        <taxon>Clostridia</taxon>
        <taxon>Lachnospirales</taxon>
        <taxon>Lachnospiraceae</taxon>
        <taxon>Enterocloster</taxon>
    </lineage>
</organism>
<name>A8RYP6_ENTBW</name>
<gene>
    <name evidence="2" type="ORF">CLOBOL_05188</name>
</gene>
<dbReference type="EMBL" id="ABCC02000039">
    <property type="protein sequence ID" value="EDP14646.1"/>
    <property type="molecule type" value="Genomic_DNA"/>
</dbReference>
<proteinExistence type="predicted"/>
<reference evidence="2 3" key="1">
    <citation type="submission" date="2007-08" db="EMBL/GenBank/DDBJ databases">
        <authorList>
            <person name="Fulton L."/>
            <person name="Clifton S."/>
            <person name="Fulton B."/>
            <person name="Xu J."/>
            <person name="Minx P."/>
            <person name="Pepin K.H."/>
            <person name="Johnson M."/>
            <person name="Thiruvilangam P."/>
            <person name="Bhonagiri V."/>
            <person name="Nash W.E."/>
            <person name="Mardis E.R."/>
            <person name="Wilson R.K."/>
        </authorList>
    </citation>
    <scope>NUCLEOTIDE SEQUENCE [LARGE SCALE GENOMIC DNA]</scope>
    <source>
        <strain evidence="3">ATCC BAA-613 / DSM 15670 / CCUG 46953 / JCM 12243 / WAL 16351</strain>
    </source>
</reference>
<feature type="region of interest" description="Disordered" evidence="1">
    <location>
        <begin position="1"/>
        <end position="29"/>
    </location>
</feature>
<reference evidence="2 3" key="2">
    <citation type="submission" date="2007-09" db="EMBL/GenBank/DDBJ databases">
        <title>Draft genome sequence of Clostridium bolteae (ATCC BAA-613).</title>
        <authorList>
            <person name="Sudarsanam P."/>
            <person name="Ley R."/>
            <person name="Guruge J."/>
            <person name="Turnbaugh P.J."/>
            <person name="Mahowald M."/>
            <person name="Liep D."/>
            <person name="Gordon J."/>
        </authorList>
    </citation>
    <scope>NUCLEOTIDE SEQUENCE [LARGE SCALE GENOMIC DNA]</scope>
    <source>
        <strain evidence="3">ATCC BAA-613 / DSM 15670 / CCUG 46953 / JCM 12243 / WAL 16351</strain>
    </source>
</reference>
<feature type="compositionally biased region" description="Basic residues" evidence="1">
    <location>
        <begin position="1"/>
        <end position="12"/>
    </location>
</feature>
<dbReference type="PaxDb" id="411902-CLOBOL_05188"/>
<dbReference type="AlphaFoldDB" id="A8RYP6"/>
<protein>
    <submittedName>
        <fullName evidence="2">Uncharacterized protein</fullName>
    </submittedName>
</protein>
<evidence type="ECO:0000313" key="2">
    <source>
        <dbReference type="EMBL" id="EDP14646.1"/>
    </source>
</evidence>
<evidence type="ECO:0000256" key="1">
    <source>
        <dbReference type="SAM" id="MobiDB-lite"/>
    </source>
</evidence>
<evidence type="ECO:0000313" key="3">
    <source>
        <dbReference type="Proteomes" id="UP000005396"/>
    </source>
</evidence>
<accession>A8RYP6</accession>
<dbReference type="Proteomes" id="UP000005396">
    <property type="component" value="Unassembled WGS sequence"/>
</dbReference>
<sequence>MGKKWKKGGRTGRKGEERARGNVISSNRGRNLRTGCPPFLLVIC</sequence>